<dbReference type="SUPFAM" id="SSF53098">
    <property type="entry name" value="Ribonuclease H-like"/>
    <property type="match status" value="1"/>
</dbReference>
<dbReference type="GO" id="GO:0003676">
    <property type="term" value="F:nucleic acid binding"/>
    <property type="evidence" value="ECO:0007669"/>
    <property type="project" value="InterPro"/>
</dbReference>
<feature type="domain" description="Integrase catalytic" evidence="1">
    <location>
        <begin position="154"/>
        <end position="344"/>
    </location>
</feature>
<proteinExistence type="predicted"/>
<dbReference type="AlphaFoldDB" id="A0A0F9VP19"/>
<evidence type="ECO:0000313" key="2">
    <source>
        <dbReference type="EMBL" id="KKO06836.1"/>
    </source>
</evidence>
<name>A0A0F9VP19_9ZZZZ</name>
<dbReference type="GO" id="GO:0015074">
    <property type="term" value="P:DNA integration"/>
    <property type="evidence" value="ECO:0007669"/>
    <property type="project" value="InterPro"/>
</dbReference>
<sequence>MNQLATDIIRQLAMRLDTAPHGSKRAEVEQVAEALGWSPHKVYEHLKKVGWSSGRKKRSDAGTTTVSDQMLSDLAAVVVTSIRANGKVIMDVPNARSMLQANGRDFEVSNGHLNRLLRKRQMNAPALKRATPHVQMKSLHPNHVHQVDPSYCVLYYLPGKKGQDVQRFASDDEFYKNKPQNIERNASLRVWRYVLTDHYSGTVLVRYYQSAGETQANLWDFLLWCWAKMAGRPMHGVPTLLIWDKGSANTSSAIKNALTALDVKDIPHKAHNARVKGQVEGGNNLVEKLFESRLRFQPVHSVDELNEAAERWSTAFNANAIPYFDSRLARDGMAQPLARFALWQTIRKEQLRILPDIALCRTLLASAPQSRVVSQAMTISFKHPQADRSLTYDLRGLPAVHPGAKVDVCPLVFGDRQVKVIATDYKDEKHSFSVSPVEFNDLSGFRVDAPVWGEEFQSMPDSVQDANRKDAIRNAYPEKTDEEIEKLRRKNVAPFGGLDAHSHLGNVYKPSYMPRLGTDIELPNTNTMETRPLSIIEACKRIRSTLGRSLSPEENQIIRDRYPSGVPVDEYDQLVELINGPPEAKLALVK</sequence>
<comment type="caution">
    <text evidence="2">The sequence shown here is derived from an EMBL/GenBank/DDBJ whole genome shotgun (WGS) entry which is preliminary data.</text>
</comment>
<reference evidence="2" key="1">
    <citation type="journal article" date="2015" name="Nature">
        <title>Complex archaea that bridge the gap between prokaryotes and eukaryotes.</title>
        <authorList>
            <person name="Spang A."/>
            <person name="Saw J.H."/>
            <person name="Jorgensen S.L."/>
            <person name="Zaremba-Niedzwiedzka K."/>
            <person name="Martijn J."/>
            <person name="Lind A.E."/>
            <person name="van Eijk R."/>
            <person name="Schleper C."/>
            <person name="Guy L."/>
            <person name="Ettema T.J."/>
        </authorList>
    </citation>
    <scope>NUCLEOTIDE SEQUENCE</scope>
</reference>
<dbReference type="PROSITE" id="PS50994">
    <property type="entry name" value="INTEGRASE"/>
    <property type="match status" value="1"/>
</dbReference>
<organism evidence="2">
    <name type="scientific">marine sediment metagenome</name>
    <dbReference type="NCBI Taxonomy" id="412755"/>
    <lineage>
        <taxon>unclassified sequences</taxon>
        <taxon>metagenomes</taxon>
        <taxon>ecological metagenomes</taxon>
    </lineage>
</organism>
<dbReference type="InterPro" id="IPR001584">
    <property type="entry name" value="Integrase_cat-core"/>
</dbReference>
<dbReference type="InterPro" id="IPR036397">
    <property type="entry name" value="RNaseH_sf"/>
</dbReference>
<accession>A0A0F9VP19</accession>
<evidence type="ECO:0000259" key="1">
    <source>
        <dbReference type="PROSITE" id="PS50994"/>
    </source>
</evidence>
<dbReference type="InterPro" id="IPR012337">
    <property type="entry name" value="RNaseH-like_sf"/>
</dbReference>
<dbReference type="Gene3D" id="3.30.420.10">
    <property type="entry name" value="Ribonuclease H-like superfamily/Ribonuclease H"/>
    <property type="match status" value="1"/>
</dbReference>
<protein>
    <recommendedName>
        <fullName evidence="1">Integrase catalytic domain-containing protein</fullName>
    </recommendedName>
</protein>
<dbReference type="EMBL" id="LAZR01000014">
    <property type="protein sequence ID" value="KKO06836.1"/>
    <property type="molecule type" value="Genomic_DNA"/>
</dbReference>
<gene>
    <name evidence="2" type="ORF">LCGC14_0060200</name>
</gene>
<dbReference type="PANTHER" id="PTHR35004:SF7">
    <property type="entry name" value="INTEGRASE PROTEIN"/>
    <property type="match status" value="1"/>
</dbReference>
<dbReference type="PANTHER" id="PTHR35004">
    <property type="entry name" value="TRANSPOSASE RV3428C-RELATED"/>
    <property type="match status" value="1"/>
</dbReference>